<organism evidence="1 2">
    <name type="scientific">Elasticomyces elasticus</name>
    <dbReference type="NCBI Taxonomy" id="574655"/>
    <lineage>
        <taxon>Eukaryota</taxon>
        <taxon>Fungi</taxon>
        <taxon>Dikarya</taxon>
        <taxon>Ascomycota</taxon>
        <taxon>Pezizomycotina</taxon>
        <taxon>Dothideomycetes</taxon>
        <taxon>Dothideomycetidae</taxon>
        <taxon>Mycosphaerellales</taxon>
        <taxon>Teratosphaeriaceae</taxon>
        <taxon>Elasticomyces</taxon>
    </lineage>
</organism>
<dbReference type="EMBL" id="JAVRQU010000005">
    <property type="protein sequence ID" value="KAK5702923.1"/>
    <property type="molecule type" value="Genomic_DNA"/>
</dbReference>
<reference evidence="1" key="1">
    <citation type="submission" date="2023-08" db="EMBL/GenBank/DDBJ databases">
        <title>Black Yeasts Isolated from many extreme environments.</title>
        <authorList>
            <person name="Coleine C."/>
            <person name="Stajich J.E."/>
            <person name="Selbmann L."/>
        </authorList>
    </citation>
    <scope>NUCLEOTIDE SEQUENCE</scope>
    <source>
        <strain evidence="1">CCFEE 5810</strain>
    </source>
</reference>
<gene>
    <name evidence="1" type="ORF">LTR97_003869</name>
</gene>
<dbReference type="Proteomes" id="UP001310594">
    <property type="component" value="Unassembled WGS sequence"/>
</dbReference>
<proteinExistence type="predicted"/>
<comment type="caution">
    <text evidence="1">The sequence shown here is derived from an EMBL/GenBank/DDBJ whole genome shotgun (WGS) entry which is preliminary data.</text>
</comment>
<sequence length="355" mass="35581">MGKLAAMASPLPTTGPSIAAATLNRRDISTTVAMSGCSPVFDEIKSATLCACPYPQNDPLPLKTGPGGVCDYSSATVNAFPFTSMLSNSAVVAFQDSSLDASGTAPPGSIFDNIGVGANTTLQAGKSITMEIDPTASQAVGTLTGTELFTSVSNAIKSACSTPSGGTPVSSCSAATISNIIIVNSNGDSGGGDLAVTFPFVSYDDPNTFEALVVAVAGAFQVSSSDPANTKEFEINESGDSGLHGIGSTTPVNITTIGALAQAIVTIQTAEDTNGDVKVQNLAVNLALEGNAGTGFDCSAVALVNDGLGALSLITGLLGLIPGFEWAELVEIPLILDAEIEAINLSCDISGELGS</sequence>
<protein>
    <submittedName>
        <fullName evidence="1">Uncharacterized protein</fullName>
    </submittedName>
</protein>
<evidence type="ECO:0000313" key="1">
    <source>
        <dbReference type="EMBL" id="KAK5702923.1"/>
    </source>
</evidence>
<evidence type="ECO:0000313" key="2">
    <source>
        <dbReference type="Proteomes" id="UP001310594"/>
    </source>
</evidence>
<accession>A0AAN7W8K4</accession>
<dbReference type="AlphaFoldDB" id="A0AAN7W8K4"/>
<name>A0AAN7W8K4_9PEZI</name>